<dbReference type="InterPro" id="IPR036388">
    <property type="entry name" value="WH-like_DNA-bd_sf"/>
</dbReference>
<dbReference type="InterPro" id="IPR036390">
    <property type="entry name" value="WH_DNA-bd_sf"/>
</dbReference>
<dbReference type="Gene3D" id="1.10.10.10">
    <property type="entry name" value="Winged helix-like DNA-binding domain superfamily/Winged helix DNA-binding domain"/>
    <property type="match status" value="1"/>
</dbReference>
<dbReference type="PANTHER" id="PTHR33221:SF15">
    <property type="entry name" value="HTH-TYPE TRANSCRIPTIONAL REGULATOR YWGB-RELATED"/>
    <property type="match status" value="1"/>
</dbReference>
<evidence type="ECO:0000313" key="1">
    <source>
        <dbReference type="EMBL" id="MDG0867003.1"/>
    </source>
</evidence>
<dbReference type="EMBL" id="WMBE01000002">
    <property type="protein sequence ID" value="MDG0867003.1"/>
    <property type="molecule type" value="Genomic_DNA"/>
</dbReference>
<dbReference type="Pfam" id="PF02082">
    <property type="entry name" value="Rrf2"/>
    <property type="match status" value="1"/>
</dbReference>
<reference evidence="3" key="3">
    <citation type="submission" date="2023-06" db="EMBL/GenBank/DDBJ databases">
        <title>Pangenomics reveal diversification of enzyme families and niche specialization in globally abundant SAR202 bacteria.</title>
        <authorList>
            <person name="Saw J.H.W."/>
        </authorList>
    </citation>
    <scope>NUCLEOTIDE SEQUENCE [LARGE SCALE GENOMIC DNA]</scope>
    <source>
        <strain evidence="3">JH1073</strain>
    </source>
</reference>
<dbReference type="GO" id="GO:0005829">
    <property type="term" value="C:cytosol"/>
    <property type="evidence" value="ECO:0007669"/>
    <property type="project" value="TreeGrafter"/>
</dbReference>
<organism evidence="2 3">
    <name type="scientific">Candidatus Lucifugimonas marina</name>
    <dbReference type="NCBI Taxonomy" id="3038979"/>
    <lineage>
        <taxon>Bacteria</taxon>
        <taxon>Bacillati</taxon>
        <taxon>Chloroflexota</taxon>
        <taxon>Dehalococcoidia</taxon>
        <taxon>SAR202 cluster</taxon>
        <taxon>Candidatus Lucifugimonadales</taxon>
        <taxon>Candidatus Lucifugimonadaceae</taxon>
        <taxon>Candidatus Lucifugimonas</taxon>
    </lineage>
</organism>
<sequence length="147" mass="16303">MLVPMKVDYGVRTLVYLAQQDESEFTSTSDIARAQHIPEPYLLRICSELQKSGLIESRRGPQGGHKLAKASDEISVSDVVNSVDYSLAPIDCVEEPDGCRLSGACSQRELWSDVEMMLLEHLSKVRISELMNQQMSMAPAAPVKTTF</sequence>
<evidence type="ECO:0000313" key="4">
    <source>
        <dbReference type="Proteomes" id="UP001321249"/>
    </source>
</evidence>
<dbReference type="SUPFAM" id="SSF46785">
    <property type="entry name" value="Winged helix' DNA-binding domain"/>
    <property type="match status" value="1"/>
</dbReference>
<dbReference type="Proteomes" id="UP001219901">
    <property type="component" value="Chromosome"/>
</dbReference>
<proteinExistence type="predicted"/>
<dbReference type="NCBIfam" id="TIGR00738">
    <property type="entry name" value="rrf2_super"/>
    <property type="match status" value="1"/>
</dbReference>
<dbReference type="Proteomes" id="UP001321249">
    <property type="component" value="Unassembled WGS sequence"/>
</dbReference>
<dbReference type="AlphaFoldDB" id="A0AAJ5ZHV2"/>
<accession>A0AAJ5ZHV2</accession>
<reference evidence="3 4" key="1">
    <citation type="submission" date="2019-11" db="EMBL/GenBank/DDBJ databases">
        <authorList>
            <person name="Cho J.-C."/>
        </authorList>
    </citation>
    <scope>NUCLEOTIDE SEQUENCE [LARGE SCALE GENOMIC DNA]</scope>
    <source>
        <strain evidence="2 3">JH1073</strain>
        <strain evidence="1 4">JH702</strain>
    </source>
</reference>
<keyword evidence="3" id="KW-1185">Reference proteome</keyword>
<dbReference type="GO" id="GO:0003700">
    <property type="term" value="F:DNA-binding transcription factor activity"/>
    <property type="evidence" value="ECO:0007669"/>
    <property type="project" value="TreeGrafter"/>
</dbReference>
<dbReference type="PANTHER" id="PTHR33221">
    <property type="entry name" value="WINGED HELIX-TURN-HELIX TRANSCRIPTIONAL REGULATOR, RRF2 FAMILY"/>
    <property type="match status" value="1"/>
</dbReference>
<reference evidence="2" key="2">
    <citation type="journal article" date="2023" name="Nat. Commun.">
        <title>Cultivation of marine bacteria of the SAR202 clade.</title>
        <authorList>
            <person name="Lim Y."/>
            <person name="Seo J.H."/>
            <person name="Giovannoni S.J."/>
            <person name="Kang I."/>
            <person name="Cho J.C."/>
        </authorList>
    </citation>
    <scope>NUCLEOTIDE SEQUENCE</scope>
    <source>
        <strain evidence="2">JH1073</strain>
    </source>
</reference>
<dbReference type="EMBL" id="CP046147">
    <property type="protein sequence ID" value="WFG38418.1"/>
    <property type="molecule type" value="Genomic_DNA"/>
</dbReference>
<dbReference type="RefSeq" id="WP_342824928.1">
    <property type="nucleotide sequence ID" value="NZ_CP046146.1"/>
</dbReference>
<protein>
    <submittedName>
        <fullName evidence="2">Rrf2 family transcriptional regulator</fullName>
    </submittedName>
</protein>
<dbReference type="PROSITE" id="PS51197">
    <property type="entry name" value="HTH_RRF2_2"/>
    <property type="match status" value="1"/>
</dbReference>
<evidence type="ECO:0000313" key="3">
    <source>
        <dbReference type="Proteomes" id="UP001219901"/>
    </source>
</evidence>
<evidence type="ECO:0000313" key="2">
    <source>
        <dbReference type="EMBL" id="WFG38418.1"/>
    </source>
</evidence>
<gene>
    <name evidence="1" type="ORF">GKO46_07945</name>
    <name evidence="2" type="ORF">GKO48_01950</name>
</gene>
<name>A0AAJ5ZHV2_9CHLR</name>
<dbReference type="InterPro" id="IPR000944">
    <property type="entry name" value="Tscrpt_reg_Rrf2"/>
</dbReference>